<reference evidence="2" key="2">
    <citation type="journal article" date="2023" name="Commun. Biol.">
        <title>Intrasexual cuticular hydrocarbon dimorphism in a wasp sheds light on hydrocarbon biosynthesis genes in Hymenoptera.</title>
        <authorList>
            <person name="Moris V.C."/>
            <person name="Podsiadlowski L."/>
            <person name="Martin S."/>
            <person name="Oeyen J.P."/>
            <person name="Donath A."/>
            <person name="Petersen M."/>
            <person name="Wilbrandt J."/>
            <person name="Misof B."/>
            <person name="Liedtke D."/>
            <person name="Thamm M."/>
            <person name="Scheiner R."/>
            <person name="Schmitt T."/>
            <person name="Niehuis O."/>
        </authorList>
    </citation>
    <scope>NUCLEOTIDE SEQUENCE</scope>
    <source>
        <strain evidence="2">GBR_01_08_01A</strain>
    </source>
</reference>
<dbReference type="EMBL" id="JAIFRP010000143">
    <property type="protein sequence ID" value="KAK2578860.1"/>
    <property type="molecule type" value="Genomic_DNA"/>
</dbReference>
<accession>A0AAD9RG60</accession>
<proteinExistence type="predicted"/>
<evidence type="ECO:0000313" key="2">
    <source>
        <dbReference type="EMBL" id="KAK2578860.1"/>
    </source>
</evidence>
<keyword evidence="3" id="KW-1185">Reference proteome</keyword>
<evidence type="ECO:0000313" key="3">
    <source>
        <dbReference type="Proteomes" id="UP001258017"/>
    </source>
</evidence>
<protein>
    <submittedName>
        <fullName evidence="2">Uncharacterized protein</fullName>
    </submittedName>
</protein>
<name>A0AAD9RG60_9HYME</name>
<gene>
    <name evidence="2" type="ORF">KPH14_001268</name>
</gene>
<dbReference type="Proteomes" id="UP001258017">
    <property type="component" value="Unassembled WGS sequence"/>
</dbReference>
<sequence>MTIFNHQRPLQRYPGMHTGPENDWCRSHSTIKVAGLGGEDTVANIASTAAVLEGQEGGEEKHKPATQRAFQESCSAAWCVRWKARSVVGMGV</sequence>
<evidence type="ECO:0000256" key="1">
    <source>
        <dbReference type="SAM" id="MobiDB-lite"/>
    </source>
</evidence>
<dbReference type="AlphaFoldDB" id="A0AAD9RG60"/>
<reference evidence="2" key="1">
    <citation type="submission" date="2021-08" db="EMBL/GenBank/DDBJ databases">
        <authorList>
            <person name="Misof B."/>
            <person name="Oliver O."/>
            <person name="Podsiadlowski L."/>
            <person name="Donath A."/>
            <person name="Peters R."/>
            <person name="Mayer C."/>
            <person name="Rust J."/>
            <person name="Gunkel S."/>
            <person name="Lesny P."/>
            <person name="Martin S."/>
            <person name="Oeyen J.P."/>
            <person name="Petersen M."/>
            <person name="Panagiotis P."/>
            <person name="Wilbrandt J."/>
            <person name="Tanja T."/>
        </authorList>
    </citation>
    <scope>NUCLEOTIDE SEQUENCE</scope>
    <source>
        <strain evidence="2">GBR_01_08_01A</strain>
        <tissue evidence="2">Thorax + abdomen</tissue>
    </source>
</reference>
<feature type="region of interest" description="Disordered" evidence="1">
    <location>
        <begin position="1"/>
        <end position="21"/>
    </location>
</feature>
<comment type="caution">
    <text evidence="2">The sequence shown here is derived from an EMBL/GenBank/DDBJ whole genome shotgun (WGS) entry which is preliminary data.</text>
</comment>
<organism evidence="2 3">
    <name type="scientific">Odynerus spinipes</name>
    <dbReference type="NCBI Taxonomy" id="1348599"/>
    <lineage>
        <taxon>Eukaryota</taxon>
        <taxon>Metazoa</taxon>
        <taxon>Ecdysozoa</taxon>
        <taxon>Arthropoda</taxon>
        <taxon>Hexapoda</taxon>
        <taxon>Insecta</taxon>
        <taxon>Pterygota</taxon>
        <taxon>Neoptera</taxon>
        <taxon>Endopterygota</taxon>
        <taxon>Hymenoptera</taxon>
        <taxon>Apocrita</taxon>
        <taxon>Aculeata</taxon>
        <taxon>Vespoidea</taxon>
        <taxon>Vespidae</taxon>
        <taxon>Eumeninae</taxon>
        <taxon>Odynerus</taxon>
    </lineage>
</organism>